<reference evidence="3" key="3">
    <citation type="journal article" date="2014" name="Nature">
        <title>Elephant shark genome provides unique insights into gnathostome evolution.</title>
        <authorList>
            <consortium name="International Elephant Shark Genome Sequencing Consortium"/>
            <person name="Venkatesh B."/>
            <person name="Lee A.P."/>
            <person name="Ravi V."/>
            <person name="Maurya A.K."/>
            <person name="Lian M.M."/>
            <person name="Swann J.B."/>
            <person name="Ohta Y."/>
            <person name="Flajnik M.F."/>
            <person name="Sutoh Y."/>
            <person name="Kasahara M."/>
            <person name="Hoon S."/>
            <person name="Gangu V."/>
            <person name="Roy S.W."/>
            <person name="Irimia M."/>
            <person name="Korzh V."/>
            <person name="Kondrychyn I."/>
            <person name="Lim Z.W."/>
            <person name="Tay B.H."/>
            <person name="Tohari S."/>
            <person name="Kong K.W."/>
            <person name="Ho S."/>
            <person name="Lorente-Galdos B."/>
            <person name="Quilez J."/>
            <person name="Marques-Bonet T."/>
            <person name="Raney B.J."/>
            <person name="Ingham P.W."/>
            <person name="Tay A."/>
            <person name="Hillier L.W."/>
            <person name="Minx P."/>
            <person name="Boehm T."/>
            <person name="Wilson R.K."/>
            <person name="Brenner S."/>
            <person name="Warren W.C."/>
        </authorList>
    </citation>
    <scope>NUCLEOTIDE SEQUENCE [LARGE SCALE GENOMIC DNA]</scope>
</reference>
<organism evidence="2 3">
    <name type="scientific">Callorhinchus milii</name>
    <name type="common">Ghost shark</name>
    <dbReference type="NCBI Taxonomy" id="7868"/>
    <lineage>
        <taxon>Eukaryota</taxon>
        <taxon>Metazoa</taxon>
        <taxon>Chordata</taxon>
        <taxon>Craniata</taxon>
        <taxon>Vertebrata</taxon>
        <taxon>Chondrichthyes</taxon>
        <taxon>Holocephali</taxon>
        <taxon>Chimaeriformes</taxon>
        <taxon>Callorhinchidae</taxon>
        <taxon>Callorhinchus</taxon>
    </lineage>
</organism>
<reference evidence="2" key="4">
    <citation type="submission" date="2025-08" db="UniProtKB">
        <authorList>
            <consortium name="Ensembl"/>
        </authorList>
    </citation>
    <scope>IDENTIFICATION</scope>
</reference>
<dbReference type="InterPro" id="IPR002130">
    <property type="entry name" value="Cyclophilin-type_PPIase_dom"/>
</dbReference>
<name>A0A4W3JJ82_CALMI</name>
<dbReference type="Gene3D" id="2.40.100.10">
    <property type="entry name" value="Cyclophilin-like"/>
    <property type="match status" value="1"/>
</dbReference>
<dbReference type="GO" id="GO:0003755">
    <property type="term" value="F:peptidyl-prolyl cis-trans isomerase activity"/>
    <property type="evidence" value="ECO:0007669"/>
    <property type="project" value="InterPro"/>
</dbReference>
<evidence type="ECO:0000313" key="2">
    <source>
        <dbReference type="Ensembl" id="ENSCMIP00000043489.1"/>
    </source>
</evidence>
<dbReference type="STRING" id="7868.ENSCMIP00000043489"/>
<dbReference type="Proteomes" id="UP000314986">
    <property type="component" value="Unassembled WGS sequence"/>
</dbReference>
<feature type="domain" description="PPIase cyclophilin-type" evidence="1">
    <location>
        <begin position="15"/>
        <end position="75"/>
    </location>
</feature>
<reference evidence="2" key="5">
    <citation type="submission" date="2025-09" db="UniProtKB">
        <authorList>
            <consortium name="Ensembl"/>
        </authorList>
    </citation>
    <scope>IDENTIFICATION</scope>
</reference>
<dbReference type="Ensembl" id="ENSCMIT00000044111.1">
    <property type="protein sequence ID" value="ENSCMIP00000043489.1"/>
    <property type="gene ID" value="ENSCMIG00000018034.1"/>
</dbReference>
<dbReference type="InterPro" id="IPR029000">
    <property type="entry name" value="Cyclophilin-like_dom_sf"/>
</dbReference>
<proteinExistence type="predicted"/>
<evidence type="ECO:0000259" key="1">
    <source>
        <dbReference type="Pfam" id="PF00160"/>
    </source>
</evidence>
<dbReference type="AlphaFoldDB" id="A0A4W3JJ82"/>
<evidence type="ECO:0000313" key="3">
    <source>
        <dbReference type="Proteomes" id="UP000314986"/>
    </source>
</evidence>
<reference evidence="3" key="1">
    <citation type="journal article" date="2006" name="Science">
        <title>Ancient noncoding elements conserved in the human genome.</title>
        <authorList>
            <person name="Venkatesh B."/>
            <person name="Kirkness E.F."/>
            <person name="Loh Y.H."/>
            <person name="Halpern A.L."/>
            <person name="Lee A.P."/>
            <person name="Johnson J."/>
            <person name="Dandona N."/>
            <person name="Viswanathan L.D."/>
            <person name="Tay A."/>
            <person name="Venter J.C."/>
            <person name="Strausberg R.L."/>
            <person name="Brenner S."/>
        </authorList>
    </citation>
    <scope>NUCLEOTIDE SEQUENCE [LARGE SCALE GENOMIC DNA]</scope>
</reference>
<dbReference type="Pfam" id="PF00160">
    <property type="entry name" value="Pro_isomerase"/>
    <property type="match status" value="1"/>
</dbReference>
<dbReference type="InParanoid" id="A0A4W3JJ82"/>
<dbReference type="SUPFAM" id="SSF50891">
    <property type="entry name" value="Cyclophilin-like"/>
    <property type="match status" value="1"/>
</dbReference>
<keyword evidence="3" id="KW-1185">Reference proteome</keyword>
<accession>A0A4W3JJ82</accession>
<sequence length="92" mass="10149">MILLNGGAGLRGRMHFEDGLHADLKFTGAGILAMANAESDTNDSQLLYFHTIFGHVCQGIRVVNRIRMVEIKDGDQLAFHISGIAPNTWHMN</sequence>
<reference evidence="3" key="2">
    <citation type="journal article" date="2007" name="PLoS Biol.">
        <title>Survey sequencing and comparative analysis of the elephant shark (Callorhinchus milii) genome.</title>
        <authorList>
            <person name="Venkatesh B."/>
            <person name="Kirkness E.F."/>
            <person name="Loh Y.H."/>
            <person name="Halpern A.L."/>
            <person name="Lee A.P."/>
            <person name="Johnson J."/>
            <person name="Dandona N."/>
            <person name="Viswanathan L.D."/>
            <person name="Tay A."/>
            <person name="Venter J.C."/>
            <person name="Strausberg R.L."/>
            <person name="Brenner S."/>
        </authorList>
    </citation>
    <scope>NUCLEOTIDE SEQUENCE [LARGE SCALE GENOMIC DNA]</scope>
</reference>
<protein>
    <recommendedName>
        <fullName evidence="1">PPIase cyclophilin-type domain-containing protein</fullName>
    </recommendedName>
</protein>